<gene>
    <name evidence="1" type="ORF">BD410DRAFT_900159</name>
</gene>
<evidence type="ECO:0000313" key="2">
    <source>
        <dbReference type="Proteomes" id="UP000294933"/>
    </source>
</evidence>
<protein>
    <submittedName>
        <fullName evidence="1">Uncharacterized protein</fullName>
    </submittedName>
</protein>
<dbReference type="VEuPathDB" id="FungiDB:BD410DRAFT_900159"/>
<dbReference type="OrthoDB" id="3224080at2759"/>
<accession>A0A4Y7PVM4</accession>
<keyword evidence="2" id="KW-1185">Reference proteome</keyword>
<organism evidence="1 2">
    <name type="scientific">Rickenella mellea</name>
    <dbReference type="NCBI Taxonomy" id="50990"/>
    <lineage>
        <taxon>Eukaryota</taxon>
        <taxon>Fungi</taxon>
        <taxon>Dikarya</taxon>
        <taxon>Basidiomycota</taxon>
        <taxon>Agaricomycotina</taxon>
        <taxon>Agaricomycetes</taxon>
        <taxon>Hymenochaetales</taxon>
        <taxon>Rickenellaceae</taxon>
        <taxon>Rickenella</taxon>
    </lineage>
</organism>
<dbReference type="EMBL" id="ML170196">
    <property type="protein sequence ID" value="TDL19447.1"/>
    <property type="molecule type" value="Genomic_DNA"/>
</dbReference>
<dbReference type="SUPFAM" id="SSF52047">
    <property type="entry name" value="RNI-like"/>
    <property type="match status" value="1"/>
</dbReference>
<reference evidence="1 2" key="1">
    <citation type="submission" date="2018-06" db="EMBL/GenBank/DDBJ databases">
        <title>A transcriptomic atlas of mushroom development highlights an independent origin of complex multicellularity.</title>
        <authorList>
            <consortium name="DOE Joint Genome Institute"/>
            <person name="Krizsan K."/>
            <person name="Almasi E."/>
            <person name="Merenyi Z."/>
            <person name="Sahu N."/>
            <person name="Viragh M."/>
            <person name="Koszo T."/>
            <person name="Mondo S."/>
            <person name="Kiss B."/>
            <person name="Balint B."/>
            <person name="Kues U."/>
            <person name="Barry K."/>
            <person name="Hegedus J.C."/>
            <person name="Henrissat B."/>
            <person name="Johnson J."/>
            <person name="Lipzen A."/>
            <person name="Ohm R."/>
            <person name="Nagy I."/>
            <person name="Pangilinan J."/>
            <person name="Yan J."/>
            <person name="Xiong Y."/>
            <person name="Grigoriev I.V."/>
            <person name="Hibbett D.S."/>
            <person name="Nagy L.G."/>
        </authorList>
    </citation>
    <scope>NUCLEOTIDE SEQUENCE [LARGE SCALE GENOMIC DNA]</scope>
    <source>
        <strain evidence="1 2">SZMC22713</strain>
    </source>
</reference>
<evidence type="ECO:0000313" key="1">
    <source>
        <dbReference type="EMBL" id="TDL19447.1"/>
    </source>
</evidence>
<name>A0A4Y7PVM4_9AGAM</name>
<dbReference type="AlphaFoldDB" id="A0A4Y7PVM4"/>
<sequence>MFTGRPLTFILLRFRKKRKNKAERERGDVEIICLDSHADGSTYDCNDMTRVVRKTPFKHHNTYCASHTATPIQQSNTDASFALRLPPEIVGAIMTNLVQDIFFSDIHKTECLWIKVGHICRYWRQIALECPNVWSYIDTRRTALVKELVRRSNSAPLIVYVWLQAHRTVPDVLAINQALGEMHRIRELSIIGDMMDFHFPCIRLPFKAPQLKTLMLTSLERSNAPMKLLETSTTCLRNLFLYHTTIPPEPTLLRGLQDLTIYALNSPPSHVSKLLSILELCPELVEFNFSGLFDGFRHSAAEMRVVTLPRLRTIRLAVGVNAVIFLLNCLTVPIDVALSISGLYDPQSPLGQSIPPTFLITYDSLEVNISEVLQANAKVSVPTTGDTSGWEGCTKEFEMEVRSIARGSVTCFDLLPVILNCLLPRIRHLELNNEPTYSDTVSAGMWLSLLTSLHSVVCLSISFSRWSRATAFMDALSASKETQQLLCPRMRTLILQRVNFTGAWNTELSQLGAFLERRSVSPARITTLDISLCSGMFPDAVQIQIRPFVENLLL</sequence>
<dbReference type="Proteomes" id="UP000294933">
    <property type="component" value="Unassembled WGS sequence"/>
</dbReference>
<proteinExistence type="predicted"/>